<keyword evidence="3" id="KW-1185">Reference proteome</keyword>
<protein>
    <recommendedName>
        <fullName evidence="4">Protein phosphatase 1 regulatory subunit 35 C-terminal domain-containing protein</fullName>
    </recommendedName>
</protein>
<dbReference type="KEGG" id="tad:TRIADDRAFT_60332"/>
<dbReference type="AlphaFoldDB" id="B3S7X7"/>
<dbReference type="GeneID" id="6757553"/>
<reference evidence="2 3" key="1">
    <citation type="journal article" date="2008" name="Nature">
        <title>The Trichoplax genome and the nature of placozoans.</title>
        <authorList>
            <person name="Srivastava M."/>
            <person name="Begovic E."/>
            <person name="Chapman J."/>
            <person name="Putnam N.H."/>
            <person name="Hellsten U."/>
            <person name="Kawashima T."/>
            <person name="Kuo A."/>
            <person name="Mitros T."/>
            <person name="Salamov A."/>
            <person name="Carpenter M.L."/>
            <person name="Signorovitch A.Y."/>
            <person name="Moreno M.A."/>
            <person name="Kamm K."/>
            <person name="Grimwood J."/>
            <person name="Schmutz J."/>
            <person name="Shapiro H."/>
            <person name="Grigoriev I.V."/>
            <person name="Buss L.W."/>
            <person name="Schierwater B."/>
            <person name="Dellaporta S.L."/>
            <person name="Rokhsar D.S."/>
        </authorList>
    </citation>
    <scope>NUCLEOTIDE SEQUENCE [LARGE SCALE GENOMIC DNA]</scope>
    <source>
        <strain evidence="2 3">Grell-BS-1999</strain>
    </source>
</reference>
<evidence type="ECO:0000313" key="3">
    <source>
        <dbReference type="Proteomes" id="UP000009022"/>
    </source>
</evidence>
<organism evidence="2 3">
    <name type="scientific">Trichoplax adhaerens</name>
    <name type="common">Trichoplax reptans</name>
    <dbReference type="NCBI Taxonomy" id="10228"/>
    <lineage>
        <taxon>Eukaryota</taxon>
        <taxon>Metazoa</taxon>
        <taxon>Placozoa</taxon>
        <taxon>Uniplacotomia</taxon>
        <taxon>Trichoplacea</taxon>
        <taxon>Trichoplacidae</taxon>
        <taxon>Trichoplax</taxon>
    </lineage>
</organism>
<sequence length="228" mass="25997">MATGDYLNKRPQIRSPPAPIQQFKDVNRQDTPIRVQVTRHDNENKKHVNFANDSLKTEKNGSRIPTKIPAQRKEKSSDNGETNGNLLQHRQVLLSQPRLNSTKVIRNTLKQLENSDIPDVILTDEIKASVNSKASHALNTGRNQQRYHSLLPLEGEDSALVLKTVPATKTKYIRKSTEPITHIDDCLPNDYFSEVSPFDFQPMTNKISSAEESVTSAFEFYQEMQRWI</sequence>
<feature type="region of interest" description="Disordered" evidence="1">
    <location>
        <begin position="1"/>
        <end position="29"/>
    </location>
</feature>
<name>B3S7X7_TRIAD</name>
<evidence type="ECO:0000313" key="2">
    <source>
        <dbReference type="EMBL" id="EDV21092.1"/>
    </source>
</evidence>
<proteinExistence type="predicted"/>
<dbReference type="InParanoid" id="B3S7X7"/>
<evidence type="ECO:0008006" key="4">
    <source>
        <dbReference type="Google" id="ProtNLM"/>
    </source>
</evidence>
<dbReference type="CTD" id="6757553"/>
<feature type="region of interest" description="Disordered" evidence="1">
    <location>
        <begin position="52"/>
        <end position="84"/>
    </location>
</feature>
<dbReference type="RefSeq" id="XP_002116422.1">
    <property type="nucleotide sequence ID" value="XM_002116386.1"/>
</dbReference>
<gene>
    <name evidence="2" type="ORF">TRIADDRAFT_60332</name>
</gene>
<evidence type="ECO:0000256" key="1">
    <source>
        <dbReference type="SAM" id="MobiDB-lite"/>
    </source>
</evidence>
<dbReference type="EMBL" id="DS985255">
    <property type="protein sequence ID" value="EDV21092.1"/>
    <property type="molecule type" value="Genomic_DNA"/>
</dbReference>
<dbReference type="Proteomes" id="UP000009022">
    <property type="component" value="Unassembled WGS sequence"/>
</dbReference>
<dbReference type="HOGENOM" id="CLU_1216156_0_0_1"/>
<accession>B3S7X7</accession>